<reference evidence="1" key="1">
    <citation type="submission" date="2017-01" db="EMBL/GenBank/DDBJ databases">
        <authorList>
            <person name="Assis F.L."/>
            <person name="Abrahao J.S."/>
            <person name="Silva L."/>
            <person name="Khalil J.B."/>
            <person name="Rodrigues R."/>
            <person name="Silva L.S."/>
            <person name="Arantes T."/>
            <person name="Boratto P."/>
            <person name="Andrade M."/>
            <person name="Kroon E.G."/>
            <person name="Ribeiro B."/>
            <person name="Bergier I."/>
            <person name="Seligmann H."/>
            <person name="Ghigo E."/>
            <person name="Colson P."/>
            <person name="Levasseur A."/>
            <person name="Raoult D."/>
            <person name="Scola B.L."/>
        </authorList>
    </citation>
    <scope>NUCLEOTIDE SEQUENCE</scope>
    <source>
        <strain evidence="1">Soda lake</strain>
    </source>
</reference>
<dbReference type="GeneID" id="80519292"/>
<evidence type="ECO:0000313" key="1">
    <source>
        <dbReference type="EMBL" id="QKU35845.1"/>
    </source>
</evidence>
<reference evidence="1" key="2">
    <citation type="journal article" date="2018" name="Nat. Commun.">
        <title>Tailed giant Tupanvirus possesses the most complete translational apparatus of the known virosphere.</title>
        <authorList>
            <person name="Abrahao J."/>
            <person name="Silva L."/>
            <person name="Silva L.S."/>
            <person name="Khalil J.Y.B."/>
            <person name="Rodrigues R."/>
            <person name="Arantes T."/>
            <person name="Assis F."/>
            <person name="Boratto P."/>
            <person name="Andrade M."/>
            <person name="Kroon E.G."/>
            <person name="Ribeiro B."/>
            <person name="Bergier I."/>
            <person name="Seligmann H."/>
            <person name="Ghigo E."/>
            <person name="Colson P."/>
            <person name="Levasseur A."/>
            <person name="Kroemer G."/>
            <person name="Raoult D."/>
            <person name="La Scola B."/>
        </authorList>
    </citation>
    <scope>NUCLEOTIDE SEQUENCE [LARGE SCALE GENOMIC DNA]</scope>
    <source>
        <strain evidence="1">Soda lake</strain>
    </source>
</reference>
<dbReference type="KEGG" id="vg:80519292"/>
<dbReference type="RefSeq" id="YP_010782528.1">
    <property type="nucleotide sequence ID" value="NC_075039.1"/>
</dbReference>
<protein>
    <submittedName>
        <fullName evidence="1">Putative orfan</fullName>
    </submittedName>
</protein>
<dbReference type="EMBL" id="KY523104">
    <property type="protein sequence ID" value="QKU35845.1"/>
    <property type="molecule type" value="Genomic_DNA"/>
</dbReference>
<accession>A0A6N1NNJ1</accession>
<name>A0A6N1NNJ1_9VIRU</name>
<proteinExistence type="predicted"/>
<organism evidence="1">
    <name type="scientific">Tupanvirus soda lake</name>
    <dbReference type="NCBI Taxonomy" id="2126985"/>
    <lineage>
        <taxon>Viruses</taxon>
        <taxon>Varidnaviria</taxon>
        <taxon>Bamfordvirae</taxon>
        <taxon>Nucleocytoviricota</taxon>
        <taxon>Megaviricetes</taxon>
        <taxon>Imitervirales</taxon>
        <taxon>Mimiviridae</taxon>
        <taxon>Megamimivirinae</taxon>
        <taxon>Tupanvirus</taxon>
        <taxon>Tupanvirus salinum</taxon>
    </lineage>
</organism>
<sequence>MNSDPKFTDIIVSFKNFGLWFISFDPTDADGYKTLTLQYKIFESLQIHNKQFFIFASSKACPTQEMRVSTPEQTECYSPLEEQKELACASKMLYKLAPQAIIVVGSYHINSPVPLKFIKNAHEVYGNLVCVEDDSLPIISLESCSSVIKKILNESPCGIFMDFFGCVGYFPKLTELVGEELIAKGLSNTIIPVMGGILEECPPQTLALPGRHPFSTMNQLYDKTATNYFIDFCKKHNIQLFYCTNTKCNEFAKFSNDKEMNSCENMSGLLANITSAWFGPHLKDKYVDFDTFTFCSYVLYLLGSNEVQIDKRFLHLYDNPAIHLLCKDSDPKSLPNVHTVNSDYLSVNKTSKIWILLIRTILDQV</sequence>